<dbReference type="SUPFAM" id="SSF54211">
    <property type="entry name" value="Ribosomal protein S5 domain 2-like"/>
    <property type="match status" value="1"/>
</dbReference>
<comment type="caution">
    <text evidence="1">The sequence shown here is derived from an EMBL/GenBank/DDBJ whole genome shotgun (WGS) entry which is preliminary data.</text>
</comment>
<name>A0A495EEG8_9FLAO</name>
<dbReference type="InterPro" id="IPR047765">
    <property type="entry name" value="GHMP_GYDIA-like"/>
</dbReference>
<keyword evidence="2" id="KW-1185">Reference proteome</keyword>
<dbReference type="RefSeq" id="WP_121065213.1">
    <property type="nucleotide sequence ID" value="NZ_RBIQ01000007.1"/>
</dbReference>
<dbReference type="Proteomes" id="UP000269412">
    <property type="component" value="Unassembled WGS sequence"/>
</dbReference>
<dbReference type="GO" id="GO:0016301">
    <property type="term" value="F:kinase activity"/>
    <property type="evidence" value="ECO:0007669"/>
    <property type="project" value="UniProtKB-KW"/>
</dbReference>
<proteinExistence type="predicted"/>
<organism evidence="1 2">
    <name type="scientific">Maribacter vaceletii</name>
    <dbReference type="NCBI Taxonomy" id="1206816"/>
    <lineage>
        <taxon>Bacteria</taxon>
        <taxon>Pseudomonadati</taxon>
        <taxon>Bacteroidota</taxon>
        <taxon>Flavobacteriia</taxon>
        <taxon>Flavobacteriales</taxon>
        <taxon>Flavobacteriaceae</taxon>
        <taxon>Maribacter</taxon>
    </lineage>
</organism>
<evidence type="ECO:0000313" key="1">
    <source>
        <dbReference type="EMBL" id="RKR15272.1"/>
    </source>
</evidence>
<evidence type="ECO:0000313" key="2">
    <source>
        <dbReference type="Proteomes" id="UP000269412"/>
    </source>
</evidence>
<accession>A0A495EEG8</accession>
<keyword evidence="1" id="KW-0418">Kinase</keyword>
<dbReference type="OrthoDB" id="5288719at2"/>
<dbReference type="InterPro" id="IPR020568">
    <property type="entry name" value="Ribosomal_Su5_D2-typ_SF"/>
</dbReference>
<gene>
    <name evidence="1" type="ORF">CLV91_1355</name>
</gene>
<dbReference type="AlphaFoldDB" id="A0A495EEG8"/>
<dbReference type="InterPro" id="IPR014721">
    <property type="entry name" value="Ribsml_uS5_D2-typ_fold_subgr"/>
</dbReference>
<dbReference type="EMBL" id="RBIQ01000007">
    <property type="protein sequence ID" value="RKR15272.1"/>
    <property type="molecule type" value="Genomic_DNA"/>
</dbReference>
<keyword evidence="1" id="KW-0808">Transferase</keyword>
<dbReference type="NCBIfam" id="NF040656">
    <property type="entry name" value="GHMP_GYDIA"/>
    <property type="match status" value="1"/>
</dbReference>
<reference evidence="1 2" key="1">
    <citation type="submission" date="2018-10" db="EMBL/GenBank/DDBJ databases">
        <title>Genomic Encyclopedia of Archaeal and Bacterial Type Strains, Phase II (KMG-II): from individual species to whole genera.</title>
        <authorList>
            <person name="Goeker M."/>
        </authorList>
    </citation>
    <scope>NUCLEOTIDE SEQUENCE [LARGE SCALE GENOMIC DNA]</scope>
    <source>
        <strain evidence="1 2">DSM 25230</strain>
    </source>
</reference>
<sequence>MNSTFYSNGKLLLTGEYAVLDGALSLAIPTKYGQLLTIKKNDTPKIIWTSLDEKGDTWFKATLLIKSDDSTNSIRLEVENKNNLDIDALSTAKTLINILTEAQKLNPFLSTTSGHFVETKLTFPRNWGLGSSSTLINNIASWAKVDAYKLLWNAFSGSAYDIACAQHNYPITYKLNQGKPEVSKTDFNPPFIDNLYFVYLNKKQNSRKGIANYKSIAKDKTNLIAKISELTQQMLTTESLTDFNSLILTHEKLLSSFLQTPTQKEALFSDFEGHIKSLGAWGGDFVLATGTPRQMRYFKRKGYLTLIPYKEMVL</sequence>
<dbReference type="Gene3D" id="3.30.230.10">
    <property type="match status" value="1"/>
</dbReference>
<protein>
    <submittedName>
        <fullName evidence="1">Mevalonate kinase</fullName>
    </submittedName>
</protein>